<dbReference type="InterPro" id="IPR036097">
    <property type="entry name" value="HisK_dim/P_sf"/>
</dbReference>
<keyword evidence="7 13" id="KW-0418">Kinase</keyword>
<dbReference type="InterPro" id="IPR004358">
    <property type="entry name" value="Sig_transdc_His_kin-like_C"/>
</dbReference>
<evidence type="ECO:0000256" key="9">
    <source>
        <dbReference type="ARBA" id="ARBA00023136"/>
    </source>
</evidence>
<evidence type="ECO:0000259" key="12">
    <source>
        <dbReference type="PROSITE" id="PS50109"/>
    </source>
</evidence>
<dbReference type="Gene3D" id="1.10.287.130">
    <property type="match status" value="1"/>
</dbReference>
<keyword evidence="4" id="KW-0597">Phosphoprotein</keyword>
<dbReference type="GO" id="GO:0005886">
    <property type="term" value="C:plasma membrane"/>
    <property type="evidence" value="ECO:0007669"/>
    <property type="project" value="TreeGrafter"/>
</dbReference>
<dbReference type="SUPFAM" id="SSF55874">
    <property type="entry name" value="ATPase domain of HSP90 chaperone/DNA topoisomerase II/histidine kinase"/>
    <property type="match status" value="1"/>
</dbReference>
<feature type="transmembrane region" description="Helical" evidence="11">
    <location>
        <begin position="41"/>
        <end position="64"/>
    </location>
</feature>
<dbReference type="EMBL" id="JACHLR010000013">
    <property type="protein sequence ID" value="MBB4859697.1"/>
    <property type="molecule type" value="Genomic_DNA"/>
</dbReference>
<keyword evidence="5" id="KW-0808">Transferase</keyword>
<gene>
    <name evidence="13" type="ORF">HNO88_003026</name>
</gene>
<organism evidence="13 14">
    <name type="scientific">Novosphingobium chloroacetimidivorans</name>
    <dbReference type="NCBI Taxonomy" id="1428314"/>
    <lineage>
        <taxon>Bacteria</taxon>
        <taxon>Pseudomonadati</taxon>
        <taxon>Pseudomonadota</taxon>
        <taxon>Alphaproteobacteria</taxon>
        <taxon>Sphingomonadales</taxon>
        <taxon>Sphingomonadaceae</taxon>
        <taxon>Novosphingobium</taxon>
    </lineage>
</organism>
<evidence type="ECO:0000256" key="6">
    <source>
        <dbReference type="ARBA" id="ARBA00022692"/>
    </source>
</evidence>
<feature type="region of interest" description="Disordered" evidence="10">
    <location>
        <begin position="1"/>
        <end position="37"/>
    </location>
</feature>
<dbReference type="PANTHER" id="PTHR45436">
    <property type="entry name" value="SENSOR HISTIDINE KINASE YKOH"/>
    <property type="match status" value="1"/>
</dbReference>
<dbReference type="InterPro" id="IPR036890">
    <property type="entry name" value="HATPase_C_sf"/>
</dbReference>
<evidence type="ECO:0000256" key="3">
    <source>
        <dbReference type="ARBA" id="ARBA00012438"/>
    </source>
</evidence>
<accession>A0A7W7KBC0</accession>
<evidence type="ECO:0000256" key="11">
    <source>
        <dbReference type="SAM" id="Phobius"/>
    </source>
</evidence>
<evidence type="ECO:0000256" key="10">
    <source>
        <dbReference type="SAM" id="MobiDB-lite"/>
    </source>
</evidence>
<dbReference type="Pfam" id="PF02518">
    <property type="entry name" value="HATPase_c"/>
    <property type="match status" value="1"/>
</dbReference>
<comment type="catalytic activity">
    <reaction evidence="1">
        <text>ATP + protein L-histidine = ADP + protein N-phospho-L-histidine.</text>
        <dbReference type="EC" id="2.7.13.3"/>
    </reaction>
</comment>
<feature type="transmembrane region" description="Helical" evidence="11">
    <location>
        <begin position="200"/>
        <end position="225"/>
    </location>
</feature>
<dbReference type="Gene3D" id="3.30.565.10">
    <property type="entry name" value="Histidine kinase-like ATPase, C-terminal domain"/>
    <property type="match status" value="1"/>
</dbReference>
<comment type="subcellular location">
    <subcellularLocation>
        <location evidence="2">Membrane</location>
    </subcellularLocation>
</comment>
<sequence length="482" mass="53245">MASATASTTPQISREVDTDQLATVATDAQPRRRRPRGTGSLARRMMLIAAGWISLLLLIGGVFLDRTLTSQVTRSFDEQLGYMLTGMIGSAEIGPDGEVFFNRPLGDQRFLEPNSGLYWQIRGKGHEDFPSRSLWDRSLQVPEKHFDTQPHTYDSNQFAGEPLRVMERSIILPGSRTEWMFTVAASREQLNEQIKSIRSILFYSFLGLGLGLLAMAGIQTWYGLFPLRHVRRAIRRLRTTGASKVTEPLPHEVQPLVEELNALLEHTDRQAEEARTHAGNLAHALKTPLTVVMNAATARAPDLGDTVIREAGVMRRQVDHHLARARAVGRRAAGLSRAGVWPSLEAVLRAVERLYGATRFDLAGNRDAMVALERQDLEELLGNVIENAAKYGGGSVFVTVDETKDPRWCEIWIEDDGLGIPEAERTRIFDRGARLDTGKPGTGLGLAIVRDVAEIYGGSVELDESEDLGGLLVKLKLPRAVG</sequence>
<evidence type="ECO:0000313" key="14">
    <source>
        <dbReference type="Proteomes" id="UP000555448"/>
    </source>
</evidence>
<dbReference type="PANTHER" id="PTHR45436:SF5">
    <property type="entry name" value="SENSOR HISTIDINE KINASE TRCS"/>
    <property type="match status" value="1"/>
</dbReference>
<keyword evidence="14" id="KW-1185">Reference proteome</keyword>
<dbReference type="SMART" id="SM00387">
    <property type="entry name" value="HATPase_c"/>
    <property type="match status" value="1"/>
</dbReference>
<name>A0A7W7KBC0_9SPHN</name>
<comment type="caution">
    <text evidence="13">The sequence shown here is derived from an EMBL/GenBank/DDBJ whole genome shotgun (WGS) entry which is preliminary data.</text>
</comment>
<keyword evidence="6 11" id="KW-0812">Transmembrane</keyword>
<dbReference type="InterPro" id="IPR005467">
    <property type="entry name" value="His_kinase_dom"/>
</dbReference>
<dbReference type="InterPro" id="IPR050428">
    <property type="entry name" value="TCS_sensor_his_kinase"/>
</dbReference>
<dbReference type="InterPro" id="IPR003594">
    <property type="entry name" value="HATPase_dom"/>
</dbReference>
<evidence type="ECO:0000313" key="13">
    <source>
        <dbReference type="EMBL" id="MBB4859697.1"/>
    </source>
</evidence>
<evidence type="ECO:0000256" key="7">
    <source>
        <dbReference type="ARBA" id="ARBA00022777"/>
    </source>
</evidence>
<feature type="compositionally biased region" description="Polar residues" evidence="10">
    <location>
        <begin position="1"/>
        <end position="12"/>
    </location>
</feature>
<dbReference type="PRINTS" id="PR00344">
    <property type="entry name" value="BCTRLSENSOR"/>
</dbReference>
<dbReference type="GO" id="GO:0000155">
    <property type="term" value="F:phosphorelay sensor kinase activity"/>
    <property type="evidence" value="ECO:0007669"/>
    <property type="project" value="InterPro"/>
</dbReference>
<dbReference type="PROSITE" id="PS50109">
    <property type="entry name" value="HIS_KIN"/>
    <property type="match status" value="1"/>
</dbReference>
<keyword evidence="8 11" id="KW-1133">Transmembrane helix</keyword>
<dbReference type="InterPro" id="IPR013727">
    <property type="entry name" value="2CSK_N"/>
</dbReference>
<dbReference type="SUPFAM" id="SSF47384">
    <property type="entry name" value="Homodimeric domain of signal transducing histidine kinase"/>
    <property type="match status" value="1"/>
</dbReference>
<dbReference type="AlphaFoldDB" id="A0A7W7KBC0"/>
<evidence type="ECO:0000256" key="8">
    <source>
        <dbReference type="ARBA" id="ARBA00022989"/>
    </source>
</evidence>
<evidence type="ECO:0000256" key="5">
    <source>
        <dbReference type="ARBA" id="ARBA00022679"/>
    </source>
</evidence>
<evidence type="ECO:0000256" key="1">
    <source>
        <dbReference type="ARBA" id="ARBA00000085"/>
    </source>
</evidence>
<dbReference type="Pfam" id="PF08521">
    <property type="entry name" value="2CSK_N"/>
    <property type="match status" value="1"/>
</dbReference>
<evidence type="ECO:0000256" key="2">
    <source>
        <dbReference type="ARBA" id="ARBA00004370"/>
    </source>
</evidence>
<proteinExistence type="predicted"/>
<dbReference type="Proteomes" id="UP000555448">
    <property type="component" value="Unassembled WGS sequence"/>
</dbReference>
<dbReference type="EC" id="2.7.13.3" evidence="3"/>
<reference evidence="13 14" key="1">
    <citation type="submission" date="2020-08" db="EMBL/GenBank/DDBJ databases">
        <title>Functional genomics of gut bacteria from endangered species of beetles.</title>
        <authorList>
            <person name="Carlos-Shanley C."/>
        </authorList>
    </citation>
    <scope>NUCLEOTIDE SEQUENCE [LARGE SCALE GENOMIC DNA]</scope>
    <source>
        <strain evidence="13 14">S00245</strain>
    </source>
</reference>
<keyword evidence="9 11" id="KW-0472">Membrane</keyword>
<evidence type="ECO:0000256" key="4">
    <source>
        <dbReference type="ARBA" id="ARBA00022553"/>
    </source>
</evidence>
<protein>
    <recommendedName>
        <fullName evidence="3">histidine kinase</fullName>
        <ecNumber evidence="3">2.7.13.3</ecNumber>
    </recommendedName>
</protein>
<feature type="domain" description="Histidine kinase" evidence="12">
    <location>
        <begin position="280"/>
        <end position="481"/>
    </location>
</feature>